<dbReference type="AlphaFoldDB" id="A0A077WFP2"/>
<evidence type="ECO:0000259" key="6">
    <source>
        <dbReference type="Pfam" id="PF01494"/>
    </source>
</evidence>
<evidence type="ECO:0000256" key="2">
    <source>
        <dbReference type="ARBA" id="ARBA00022630"/>
    </source>
</evidence>
<dbReference type="SUPFAM" id="SSF51905">
    <property type="entry name" value="FAD/NAD(P)-binding domain"/>
    <property type="match status" value="1"/>
</dbReference>
<dbReference type="InterPro" id="IPR002938">
    <property type="entry name" value="FAD-bd"/>
</dbReference>
<sequence length="599" mass="66720">MTMENKLYDVFISGAGPVGLYFAYQMLSMGHSVFICDYKYGPTDQTRAIGITARTMEHLTMGGIAHHFLKRAVILQGARCYSNGEALGNLDASIGGASLYPHGTMVSQDAQEEILIDLVEEIEQGTIRWGTTLVDYEEYEDHVEATVCKDDGNTYTVKSKYMIGADGTHSVVRKKYSGTQEWRYDGQAIATRFALADVTLTGRDVSKVNNNRGNIFTHPDGVCGFIPLHGPHSNLFRIACNLGFYELSDKKETTHGISRNEQETLTLEEIRDIVAKRVAPLELIPTDPTWLTIFRINERKANGYRRGRMFVMGDAAHCHSPVGGQGLNLGLQDANNLAWKLSLVLNGKAKDPESLLNSYSIEREPIAEGVMTATGSLTKAGISQLSIIHKWMASCAFYAVTSFGRLQTFLAKRMMGLHLQINPESPIFLPSTLKESGIFVPNTAVMQRRVVDNQVIRKSMHEILSLAPSSKHTLVWVASRLQKDVACPLSEDFWIKTQEWQHVARRVVIESVWHAHHFSLPPYAANDMDVDNDFWLESNPESTESLSTLIGLNDYIRENDPPAALVVVRPDSYIASSSIIRSVQDIDTALQSLESYLIN</sequence>
<dbReference type="InterPro" id="IPR050641">
    <property type="entry name" value="RIFMO-like"/>
</dbReference>
<keyword evidence="2" id="KW-0285">Flavoprotein</keyword>
<comment type="cofactor">
    <cofactor evidence="1">
        <name>FAD</name>
        <dbReference type="ChEBI" id="CHEBI:57692"/>
    </cofactor>
</comment>
<dbReference type="PRINTS" id="PR00420">
    <property type="entry name" value="RNGMNOXGNASE"/>
</dbReference>
<dbReference type="EMBL" id="LK023319">
    <property type="protein sequence ID" value="CDS06240.1"/>
    <property type="molecule type" value="Genomic_DNA"/>
</dbReference>
<dbReference type="PANTHER" id="PTHR43004:SF19">
    <property type="entry name" value="BINDING MONOOXYGENASE, PUTATIVE (JCVI)-RELATED"/>
    <property type="match status" value="1"/>
</dbReference>
<keyword evidence="3" id="KW-0274">FAD</keyword>
<accession>A0A077WFP2</accession>
<protein>
    <recommendedName>
        <fullName evidence="6">FAD-binding domain-containing protein</fullName>
    </recommendedName>
</protein>
<keyword evidence="5" id="KW-0812">Transmembrane</keyword>
<dbReference type="OrthoDB" id="2690153at2759"/>
<feature type="transmembrane region" description="Helical" evidence="5">
    <location>
        <begin position="7"/>
        <end position="27"/>
    </location>
</feature>
<reference evidence="7" key="1">
    <citation type="journal article" date="2014" name="Genome Announc.">
        <title>De novo whole-genome sequence and genome annotation of Lichtheimia ramosa.</title>
        <authorList>
            <person name="Linde J."/>
            <person name="Schwartze V."/>
            <person name="Binder U."/>
            <person name="Lass-Florl C."/>
            <person name="Voigt K."/>
            <person name="Horn F."/>
        </authorList>
    </citation>
    <scope>NUCLEOTIDE SEQUENCE</scope>
    <source>
        <strain evidence="7">JMRC FSU:6197</strain>
    </source>
</reference>
<gene>
    <name evidence="7" type="ORF">LRAMOSA08768</name>
</gene>
<dbReference type="GO" id="GO:0071949">
    <property type="term" value="F:FAD binding"/>
    <property type="evidence" value="ECO:0007669"/>
    <property type="project" value="InterPro"/>
</dbReference>
<evidence type="ECO:0000256" key="5">
    <source>
        <dbReference type="SAM" id="Phobius"/>
    </source>
</evidence>
<organism evidence="7">
    <name type="scientific">Lichtheimia ramosa</name>
    <dbReference type="NCBI Taxonomy" id="688394"/>
    <lineage>
        <taxon>Eukaryota</taxon>
        <taxon>Fungi</taxon>
        <taxon>Fungi incertae sedis</taxon>
        <taxon>Mucoromycota</taxon>
        <taxon>Mucoromycotina</taxon>
        <taxon>Mucoromycetes</taxon>
        <taxon>Mucorales</taxon>
        <taxon>Lichtheimiaceae</taxon>
        <taxon>Lichtheimia</taxon>
    </lineage>
</organism>
<dbReference type="InterPro" id="IPR036188">
    <property type="entry name" value="FAD/NAD-bd_sf"/>
</dbReference>
<dbReference type="Gene3D" id="3.50.50.60">
    <property type="entry name" value="FAD/NAD(P)-binding domain"/>
    <property type="match status" value="1"/>
</dbReference>
<dbReference type="Gene3D" id="3.30.70.2450">
    <property type="match status" value="1"/>
</dbReference>
<name>A0A077WFP2_9FUNG</name>
<dbReference type="GO" id="GO:0016709">
    <property type="term" value="F:oxidoreductase activity, acting on paired donors, with incorporation or reduction of molecular oxygen, NAD(P)H as one donor, and incorporation of one atom of oxygen"/>
    <property type="evidence" value="ECO:0007669"/>
    <property type="project" value="UniProtKB-ARBA"/>
</dbReference>
<evidence type="ECO:0000256" key="1">
    <source>
        <dbReference type="ARBA" id="ARBA00001974"/>
    </source>
</evidence>
<keyword evidence="5" id="KW-0472">Membrane</keyword>
<dbReference type="Pfam" id="PF01494">
    <property type="entry name" value="FAD_binding_3"/>
    <property type="match status" value="1"/>
</dbReference>
<keyword evidence="5" id="KW-1133">Transmembrane helix</keyword>
<evidence type="ECO:0000256" key="4">
    <source>
        <dbReference type="ARBA" id="ARBA00023002"/>
    </source>
</evidence>
<evidence type="ECO:0000256" key="3">
    <source>
        <dbReference type="ARBA" id="ARBA00022827"/>
    </source>
</evidence>
<keyword evidence="4" id="KW-0560">Oxidoreductase</keyword>
<dbReference type="PANTHER" id="PTHR43004">
    <property type="entry name" value="TRK SYSTEM POTASSIUM UPTAKE PROTEIN"/>
    <property type="match status" value="1"/>
</dbReference>
<evidence type="ECO:0000313" key="7">
    <source>
        <dbReference type="EMBL" id="CDS06240.1"/>
    </source>
</evidence>
<proteinExistence type="predicted"/>
<feature type="domain" description="FAD-binding" evidence="6">
    <location>
        <begin position="8"/>
        <end position="373"/>
    </location>
</feature>